<organism evidence="9 10">
    <name type="scientific">Hermetia illucens</name>
    <name type="common">Black soldier fly</name>
    <dbReference type="NCBI Taxonomy" id="343691"/>
    <lineage>
        <taxon>Eukaryota</taxon>
        <taxon>Metazoa</taxon>
        <taxon>Ecdysozoa</taxon>
        <taxon>Arthropoda</taxon>
        <taxon>Hexapoda</taxon>
        <taxon>Insecta</taxon>
        <taxon>Pterygota</taxon>
        <taxon>Neoptera</taxon>
        <taxon>Endopterygota</taxon>
        <taxon>Diptera</taxon>
        <taxon>Brachycera</taxon>
        <taxon>Stratiomyomorpha</taxon>
        <taxon>Stratiomyidae</taxon>
        <taxon>Hermetiinae</taxon>
        <taxon>Hermetia</taxon>
    </lineage>
</organism>
<dbReference type="GO" id="GO:0003677">
    <property type="term" value="F:DNA binding"/>
    <property type="evidence" value="ECO:0007669"/>
    <property type="project" value="UniProtKB-KW"/>
</dbReference>
<name>A0A7R8V1D8_HERIL</name>
<dbReference type="PANTHER" id="PTHR13392:SF13">
    <property type="entry name" value="AXH DOMAIN-CONTAINING PROTEIN"/>
    <property type="match status" value="1"/>
</dbReference>
<evidence type="ECO:0000259" key="8">
    <source>
        <dbReference type="PROSITE" id="PS51148"/>
    </source>
</evidence>
<keyword evidence="3" id="KW-0805">Transcription regulation</keyword>
<dbReference type="Gene3D" id="2.170.16.10">
    <property type="entry name" value="Hedgehog/Intein (Hint) domain"/>
    <property type="match status" value="1"/>
</dbReference>
<dbReference type="InterPro" id="IPR003652">
    <property type="entry name" value="Ataxin_AXH_dom"/>
</dbReference>
<dbReference type="InterPro" id="IPR036096">
    <property type="entry name" value="Ataxin_AXH_dom_sf"/>
</dbReference>
<feature type="region of interest" description="Disordered" evidence="7">
    <location>
        <begin position="659"/>
        <end position="801"/>
    </location>
</feature>
<dbReference type="Pfam" id="PF08517">
    <property type="entry name" value="AXH"/>
    <property type="match status" value="1"/>
</dbReference>
<evidence type="ECO:0000313" key="10">
    <source>
        <dbReference type="Proteomes" id="UP000594454"/>
    </source>
</evidence>
<proteinExistence type="predicted"/>
<keyword evidence="4" id="KW-0238">DNA-binding</keyword>
<dbReference type="GO" id="GO:0003723">
    <property type="term" value="F:RNA binding"/>
    <property type="evidence" value="ECO:0007669"/>
    <property type="project" value="InterPro"/>
</dbReference>
<accession>A0A7R8V1D8</accession>
<keyword evidence="6" id="KW-0539">Nucleus</keyword>
<keyword evidence="10" id="KW-1185">Reference proteome</keyword>
<dbReference type="InParanoid" id="A0A7R8V1D8"/>
<dbReference type="InterPro" id="IPR043404">
    <property type="entry name" value="ATAXIN1-like"/>
</dbReference>
<keyword evidence="5" id="KW-0804">Transcription</keyword>
<dbReference type="AlphaFoldDB" id="A0A7R8V1D8"/>
<evidence type="ECO:0000313" key="9">
    <source>
        <dbReference type="EMBL" id="CAD7091096.1"/>
    </source>
</evidence>
<evidence type="ECO:0000256" key="4">
    <source>
        <dbReference type="ARBA" id="ARBA00023125"/>
    </source>
</evidence>
<dbReference type="SUPFAM" id="SSF102031">
    <property type="entry name" value="AXH domain"/>
    <property type="match status" value="1"/>
</dbReference>
<protein>
    <recommendedName>
        <fullName evidence="8">AXH domain-containing protein</fullName>
    </recommendedName>
</protein>
<reference evidence="9 10" key="1">
    <citation type="submission" date="2020-11" db="EMBL/GenBank/DDBJ databases">
        <authorList>
            <person name="Wallbank WR R."/>
            <person name="Pardo Diaz C."/>
            <person name="Kozak K."/>
            <person name="Martin S."/>
            <person name="Jiggins C."/>
            <person name="Moest M."/>
            <person name="Warren A I."/>
            <person name="Generalovic N T."/>
            <person name="Byers J.R.P. K."/>
            <person name="Montejo-Kovacevich G."/>
            <person name="Yen C E."/>
        </authorList>
    </citation>
    <scope>NUCLEOTIDE SEQUENCE [LARGE SCALE GENOMIC DNA]</scope>
</reference>
<evidence type="ECO:0000256" key="2">
    <source>
        <dbReference type="ARBA" id="ARBA00022491"/>
    </source>
</evidence>
<dbReference type="GO" id="GO:0006355">
    <property type="term" value="P:regulation of DNA-templated transcription"/>
    <property type="evidence" value="ECO:0007669"/>
    <property type="project" value="InterPro"/>
</dbReference>
<evidence type="ECO:0000256" key="1">
    <source>
        <dbReference type="ARBA" id="ARBA00004123"/>
    </source>
</evidence>
<feature type="domain" description="AXH" evidence="8">
    <location>
        <begin position="435"/>
        <end position="564"/>
    </location>
</feature>
<keyword evidence="2" id="KW-0678">Repressor</keyword>
<gene>
    <name evidence="9" type="ORF">HERILL_LOCUS13536</name>
</gene>
<dbReference type="OrthoDB" id="10000452at2759"/>
<feature type="compositionally biased region" description="Low complexity" evidence="7">
    <location>
        <begin position="310"/>
        <end position="323"/>
    </location>
</feature>
<evidence type="ECO:0000256" key="5">
    <source>
        <dbReference type="ARBA" id="ARBA00023163"/>
    </source>
</evidence>
<dbReference type="SMART" id="SM00536">
    <property type="entry name" value="AXH"/>
    <property type="match status" value="1"/>
</dbReference>
<feature type="compositionally biased region" description="Low complexity" evidence="7">
    <location>
        <begin position="561"/>
        <end position="582"/>
    </location>
</feature>
<feature type="region of interest" description="Disordered" evidence="7">
    <location>
        <begin position="95"/>
        <end position="211"/>
    </location>
</feature>
<comment type="subcellular location">
    <subcellularLocation>
        <location evidence="1">Nucleus</location>
    </subcellularLocation>
</comment>
<feature type="compositionally biased region" description="Low complexity" evidence="7">
    <location>
        <begin position="112"/>
        <end position="134"/>
    </location>
</feature>
<evidence type="ECO:0000256" key="6">
    <source>
        <dbReference type="ARBA" id="ARBA00023242"/>
    </source>
</evidence>
<feature type="region of interest" description="Disordered" evidence="7">
    <location>
        <begin position="558"/>
        <end position="632"/>
    </location>
</feature>
<dbReference type="PROSITE" id="PS51148">
    <property type="entry name" value="AXH"/>
    <property type="match status" value="1"/>
</dbReference>
<dbReference type="PANTHER" id="PTHR13392">
    <property type="entry name" value="ATAXIN 1"/>
    <property type="match status" value="1"/>
</dbReference>
<feature type="compositionally biased region" description="Polar residues" evidence="7">
    <location>
        <begin position="743"/>
        <end position="761"/>
    </location>
</feature>
<sequence length="801" mass="84762">MLSAVENFGPAAAATHAYAHHHNFSIAAAAAAAGTAAAAAAAVIPSQQAALEHSHHHMLAAHSALNSGGLLLPSTQLSAPLPEVAVTMSSAEFLRPHPKPLRHNGLAGGSGNNSTGNPSGSPNSGNNTNGSSNGIPLHGRGSKVGGGSLNLGNAASPRSKYSLDQAGPVNLVTSNNNSNCSSSGGGNSSTPPMKSSPSDQHPPPHSPSEREREMMAGILAAQKMPFPSSEAASAAVYQYSRALAANRSFYTDPSYFVTSQLVRAQLHPDRHIYPYLHPSPSAYSPPGAPPLLGPPPAPAVAATQLVSPHSASTLLSSSHNSPTGSSLSTTQLPVMPERHPHAPAAPPSLHLPSPPHLPQPSAMGVDRQPVSYPKEKDLKNISQLNGKTNIMLENQAGFKVPSGKEGSMKHRILTRPPYGEKDVGRHRSPISAAVFRNSSNINSPTNFTKGSLIELSTGELRRVEDMRTEDFVQSAERSQHLELADSTVVKITPNSHNVTITFSYNKNRSKVDIDASAEHPFFVYGQGWASYNPELTLKTYGLKCQRLQVGDVCISLKPRESSSSTSSSSSSNSYPSTPQSPTNYASPNQYKEEVGPQNLSRKSSSTSSNLQTTTIPTTATGTTVSSRLSGSMLSHMPPASHIPGITSYEMLHAYGTSPPVPSHNLHRISPPAAIPPQHHSHHQQHQLQRQKIEGHVVLARNPSGHHSSPSPTSSPANRPPSNHQPYYLGTSVTSDKCNGREPPTSSSGNAECNQLTHSDQQAAIDASTSRKRRWSWTNSPPNSNDEEHGPSPPKTVCNTNC</sequence>
<feature type="region of interest" description="Disordered" evidence="7">
    <location>
        <begin position="310"/>
        <end position="366"/>
    </location>
</feature>
<feature type="compositionally biased region" description="Low complexity" evidence="7">
    <location>
        <begin position="668"/>
        <end position="677"/>
    </location>
</feature>
<dbReference type="EMBL" id="LR899013">
    <property type="protein sequence ID" value="CAD7091096.1"/>
    <property type="molecule type" value="Genomic_DNA"/>
</dbReference>
<evidence type="ECO:0000256" key="7">
    <source>
        <dbReference type="SAM" id="MobiDB-lite"/>
    </source>
</evidence>
<dbReference type="Proteomes" id="UP000594454">
    <property type="component" value="Chromosome 5"/>
</dbReference>
<evidence type="ECO:0000256" key="3">
    <source>
        <dbReference type="ARBA" id="ARBA00023015"/>
    </source>
</evidence>
<dbReference type="GO" id="GO:0005634">
    <property type="term" value="C:nucleus"/>
    <property type="evidence" value="ECO:0007669"/>
    <property type="project" value="UniProtKB-SubCell"/>
</dbReference>
<feature type="compositionally biased region" description="Low complexity" evidence="7">
    <location>
        <begin position="701"/>
        <end position="721"/>
    </location>
</feature>
<feature type="compositionally biased region" description="Low complexity" evidence="7">
    <location>
        <begin position="597"/>
        <end position="623"/>
    </location>
</feature>